<evidence type="ECO:0000313" key="6">
    <source>
        <dbReference type="EMBL" id="GGG38971.1"/>
    </source>
</evidence>
<keyword evidence="4" id="KW-0472">Membrane</keyword>
<dbReference type="PANTHER" id="PTHR30386">
    <property type="entry name" value="MEMBRANE FUSION SUBUNIT OF EMRAB-TOLC MULTIDRUG EFFLUX PUMP"/>
    <property type="match status" value="1"/>
</dbReference>
<accession>A0ABQ1WS26</accession>
<evidence type="ECO:0000313" key="7">
    <source>
        <dbReference type="Proteomes" id="UP000601361"/>
    </source>
</evidence>
<feature type="domain" description="Multidrug resistance protein MdtA-like barrel-sandwich hybrid" evidence="5">
    <location>
        <begin position="59"/>
        <end position="169"/>
    </location>
</feature>
<dbReference type="Gene3D" id="2.40.50.100">
    <property type="match status" value="2"/>
</dbReference>
<dbReference type="Proteomes" id="UP000601361">
    <property type="component" value="Unassembled WGS sequence"/>
</dbReference>
<dbReference type="RefSeq" id="WP_188557111.1">
    <property type="nucleotide sequence ID" value="NZ_BMGS01000003.1"/>
</dbReference>
<dbReference type="InterPro" id="IPR058625">
    <property type="entry name" value="MdtA-like_BSH"/>
</dbReference>
<keyword evidence="7" id="KW-1185">Reference proteome</keyword>
<evidence type="ECO:0000256" key="4">
    <source>
        <dbReference type="ARBA" id="ARBA00023136"/>
    </source>
</evidence>
<keyword evidence="2" id="KW-0812">Transmembrane</keyword>
<name>A0ABQ1WS26_9BACT</name>
<sequence length="194" mass="20311">MKKILGVGLVLLVAVGSFLLPLWLTPADAPDAGLPLFATSHFSAAPPAGPATAATSQAVRSLYAGRVWEVYFREGQRVRKGQLLLKLVEKLPSVTQQQLQARLTQQLHAYEVLQATHPAAAALTAAEAQLTDTRAQLARAVPMLSFVFVTAPADGIITGAAVATGDYLTPQTVVAQLSSGLVAADTTLLLSSVE</sequence>
<evidence type="ECO:0000256" key="2">
    <source>
        <dbReference type="ARBA" id="ARBA00022692"/>
    </source>
</evidence>
<dbReference type="Pfam" id="PF25917">
    <property type="entry name" value="BSH_RND"/>
    <property type="match status" value="1"/>
</dbReference>
<gene>
    <name evidence="6" type="ORF">GCM10011378_14090</name>
</gene>
<evidence type="ECO:0000259" key="5">
    <source>
        <dbReference type="Pfam" id="PF25917"/>
    </source>
</evidence>
<proteinExistence type="predicted"/>
<dbReference type="EMBL" id="BMGS01000003">
    <property type="protein sequence ID" value="GGG38971.1"/>
    <property type="molecule type" value="Genomic_DNA"/>
</dbReference>
<keyword evidence="3" id="KW-1133">Transmembrane helix</keyword>
<reference evidence="7" key="1">
    <citation type="journal article" date="2019" name="Int. J. Syst. Evol. Microbiol.">
        <title>The Global Catalogue of Microorganisms (GCM) 10K type strain sequencing project: providing services to taxonomists for standard genome sequencing and annotation.</title>
        <authorList>
            <consortium name="The Broad Institute Genomics Platform"/>
            <consortium name="The Broad Institute Genome Sequencing Center for Infectious Disease"/>
            <person name="Wu L."/>
            <person name="Ma J."/>
        </authorList>
    </citation>
    <scope>NUCLEOTIDE SEQUENCE [LARGE SCALE GENOMIC DNA]</scope>
    <source>
        <strain evidence="7">CGMCC 1.12990</strain>
    </source>
</reference>
<comment type="caution">
    <text evidence="6">The sequence shown here is derived from an EMBL/GenBank/DDBJ whole genome shotgun (WGS) entry which is preliminary data.</text>
</comment>
<organism evidence="6 7">
    <name type="scientific">Hymenobacter glacieicola</name>
    <dbReference type="NCBI Taxonomy" id="1562124"/>
    <lineage>
        <taxon>Bacteria</taxon>
        <taxon>Pseudomonadati</taxon>
        <taxon>Bacteroidota</taxon>
        <taxon>Cytophagia</taxon>
        <taxon>Cytophagales</taxon>
        <taxon>Hymenobacteraceae</taxon>
        <taxon>Hymenobacter</taxon>
    </lineage>
</organism>
<dbReference type="PANTHER" id="PTHR30386:SF26">
    <property type="entry name" value="TRANSPORT PROTEIN COMB"/>
    <property type="match status" value="1"/>
</dbReference>
<dbReference type="SUPFAM" id="SSF111369">
    <property type="entry name" value="HlyD-like secretion proteins"/>
    <property type="match status" value="1"/>
</dbReference>
<evidence type="ECO:0000256" key="3">
    <source>
        <dbReference type="ARBA" id="ARBA00022989"/>
    </source>
</evidence>
<dbReference type="InterPro" id="IPR050739">
    <property type="entry name" value="MFP"/>
</dbReference>
<dbReference type="Gene3D" id="1.10.287.470">
    <property type="entry name" value="Helix hairpin bin"/>
    <property type="match status" value="1"/>
</dbReference>
<comment type="subcellular location">
    <subcellularLocation>
        <location evidence="1">Membrane</location>
        <topology evidence="1">Single-pass membrane protein</topology>
    </subcellularLocation>
</comment>
<evidence type="ECO:0000256" key="1">
    <source>
        <dbReference type="ARBA" id="ARBA00004167"/>
    </source>
</evidence>
<protein>
    <recommendedName>
        <fullName evidence="5">Multidrug resistance protein MdtA-like barrel-sandwich hybrid domain-containing protein</fullName>
    </recommendedName>
</protein>